<feature type="region of interest" description="Disordered" evidence="1">
    <location>
        <begin position="192"/>
        <end position="217"/>
    </location>
</feature>
<evidence type="ECO:0000256" key="1">
    <source>
        <dbReference type="SAM" id="MobiDB-lite"/>
    </source>
</evidence>
<feature type="chain" id="PRO_5035244989" description="Secreted protein" evidence="2">
    <location>
        <begin position="29"/>
        <end position="305"/>
    </location>
</feature>
<name>A0A8J3LNK1_9ACTN</name>
<feature type="signal peptide" evidence="2">
    <location>
        <begin position="1"/>
        <end position="28"/>
    </location>
</feature>
<protein>
    <recommendedName>
        <fullName evidence="5">Secreted protein</fullName>
    </recommendedName>
</protein>
<dbReference type="InterPro" id="IPR036908">
    <property type="entry name" value="RlpA-like_sf"/>
</dbReference>
<evidence type="ECO:0000256" key="2">
    <source>
        <dbReference type="SAM" id="SignalP"/>
    </source>
</evidence>
<evidence type="ECO:0000313" key="3">
    <source>
        <dbReference type="EMBL" id="GIG76433.1"/>
    </source>
</evidence>
<keyword evidence="4" id="KW-1185">Reference proteome</keyword>
<reference evidence="3" key="1">
    <citation type="submission" date="2021-01" db="EMBL/GenBank/DDBJ databases">
        <title>Whole genome shotgun sequence of Planosporangium flavigriseum NBRC 105377.</title>
        <authorList>
            <person name="Komaki H."/>
            <person name="Tamura T."/>
        </authorList>
    </citation>
    <scope>NUCLEOTIDE SEQUENCE</scope>
    <source>
        <strain evidence="3">NBRC 105377</strain>
    </source>
</reference>
<dbReference type="EMBL" id="BONU01000055">
    <property type="protein sequence ID" value="GIG76433.1"/>
    <property type="molecule type" value="Genomic_DNA"/>
</dbReference>
<dbReference type="RefSeq" id="WP_239075721.1">
    <property type="nucleotide sequence ID" value="NZ_BAAAQJ010000033.1"/>
</dbReference>
<gene>
    <name evidence="3" type="ORF">Pfl04_48370</name>
</gene>
<proteinExistence type="predicted"/>
<organism evidence="3 4">
    <name type="scientific">Planosporangium flavigriseum</name>
    <dbReference type="NCBI Taxonomy" id="373681"/>
    <lineage>
        <taxon>Bacteria</taxon>
        <taxon>Bacillati</taxon>
        <taxon>Actinomycetota</taxon>
        <taxon>Actinomycetes</taxon>
        <taxon>Micromonosporales</taxon>
        <taxon>Micromonosporaceae</taxon>
        <taxon>Planosporangium</taxon>
    </lineage>
</organism>
<dbReference type="Gene3D" id="2.40.40.10">
    <property type="entry name" value="RlpA-like domain"/>
    <property type="match status" value="1"/>
</dbReference>
<accession>A0A8J3LNK1</accession>
<evidence type="ECO:0000313" key="4">
    <source>
        <dbReference type="Proteomes" id="UP000653674"/>
    </source>
</evidence>
<evidence type="ECO:0008006" key="5">
    <source>
        <dbReference type="Google" id="ProtNLM"/>
    </source>
</evidence>
<sequence length="305" mass="30471">MRRKHVMAIAVAGVAVGLLIAGTRFSFAADNSASNGAAGCAAVHQQIASGGNVNVAQAIQCDQQEFQALENARQAARAAGQQPAMQNSATCQAVNARAAKGDATLDFNLAFHCRQRERFANTVNAQNGDGAAKQVTSLCQGVQARLSRGENVDAFQQTFCGQEAQAAGQALTGGAKAGAANGAKAGNGNAANPGSGNAANPGNGNAANPGNGANAGNTGNAGAGQVVCQGDTVTTNGLGGAPGAASGTFPLGTTLRITNLDNNKSVIVPVTEVSGSCALLNTAAFEQVREPGKFLIRRVVIERVG</sequence>
<comment type="caution">
    <text evidence="3">The sequence shown here is derived from an EMBL/GenBank/DDBJ whole genome shotgun (WGS) entry which is preliminary data.</text>
</comment>
<dbReference type="Proteomes" id="UP000653674">
    <property type="component" value="Unassembled WGS sequence"/>
</dbReference>
<keyword evidence="2" id="KW-0732">Signal</keyword>
<dbReference type="AlphaFoldDB" id="A0A8J3LNK1"/>